<feature type="domain" description="J" evidence="2">
    <location>
        <begin position="68"/>
        <end position="135"/>
    </location>
</feature>
<organism evidence="3 4">
    <name type="scientific">Prymnesium parvum</name>
    <name type="common">Toxic golden alga</name>
    <dbReference type="NCBI Taxonomy" id="97485"/>
    <lineage>
        <taxon>Eukaryota</taxon>
        <taxon>Haptista</taxon>
        <taxon>Haptophyta</taxon>
        <taxon>Prymnesiophyceae</taxon>
        <taxon>Prymnesiales</taxon>
        <taxon>Prymnesiaceae</taxon>
        <taxon>Prymnesium</taxon>
    </lineage>
</organism>
<dbReference type="SMART" id="SM00271">
    <property type="entry name" value="DnaJ"/>
    <property type="match status" value="1"/>
</dbReference>
<dbReference type="EMBL" id="JBGBPQ010000001">
    <property type="protein sequence ID" value="KAL1529582.1"/>
    <property type="molecule type" value="Genomic_DNA"/>
</dbReference>
<evidence type="ECO:0000313" key="3">
    <source>
        <dbReference type="EMBL" id="KAL1529582.1"/>
    </source>
</evidence>
<dbReference type="PROSITE" id="PS50076">
    <property type="entry name" value="DNAJ_2"/>
    <property type="match status" value="1"/>
</dbReference>
<proteinExistence type="predicted"/>
<keyword evidence="1" id="KW-0472">Membrane</keyword>
<dbReference type="Proteomes" id="UP001515480">
    <property type="component" value="Unassembled WGS sequence"/>
</dbReference>
<comment type="caution">
    <text evidence="3">The sequence shown here is derived from an EMBL/GenBank/DDBJ whole genome shotgun (WGS) entry which is preliminary data.</text>
</comment>
<dbReference type="AlphaFoldDB" id="A0AB34K889"/>
<sequence>MALPLYRLARSSAVHHVLRSTFTPHASSMRSFAAIVSRSSLGPLRVAMPPLSRLLVSSASPPPEEPLDFYAVLGVQKGVDTLTLKEAYKKLAVESHPDRFQGKEREAAEVRFQAISEAFTVLSNETSRALYDEEMERATTAAARAAAMKKVKAQTWNTEVPDLQARLRAKQREDPPMNKHILTACLAFITVNFVLCFNWLAG</sequence>
<dbReference type="PRINTS" id="PR00625">
    <property type="entry name" value="JDOMAIN"/>
</dbReference>
<name>A0AB34K889_PRYPA</name>
<dbReference type="InterPro" id="IPR001623">
    <property type="entry name" value="DnaJ_domain"/>
</dbReference>
<gene>
    <name evidence="3" type="ORF">AB1Y20_000525</name>
</gene>
<dbReference type="PANTHER" id="PTHR24074">
    <property type="entry name" value="CO-CHAPERONE PROTEIN DJLA"/>
    <property type="match status" value="1"/>
</dbReference>
<keyword evidence="1" id="KW-0812">Transmembrane</keyword>
<evidence type="ECO:0000259" key="2">
    <source>
        <dbReference type="PROSITE" id="PS50076"/>
    </source>
</evidence>
<evidence type="ECO:0000313" key="4">
    <source>
        <dbReference type="Proteomes" id="UP001515480"/>
    </source>
</evidence>
<dbReference type="SUPFAM" id="SSF46565">
    <property type="entry name" value="Chaperone J-domain"/>
    <property type="match status" value="1"/>
</dbReference>
<evidence type="ECO:0000256" key="1">
    <source>
        <dbReference type="SAM" id="Phobius"/>
    </source>
</evidence>
<dbReference type="CDD" id="cd06257">
    <property type="entry name" value="DnaJ"/>
    <property type="match status" value="1"/>
</dbReference>
<dbReference type="Pfam" id="PF00226">
    <property type="entry name" value="DnaJ"/>
    <property type="match status" value="1"/>
</dbReference>
<dbReference type="Gene3D" id="1.10.287.110">
    <property type="entry name" value="DnaJ domain"/>
    <property type="match status" value="1"/>
</dbReference>
<protein>
    <recommendedName>
        <fullName evidence="2">J domain-containing protein</fullName>
    </recommendedName>
</protein>
<dbReference type="InterPro" id="IPR050817">
    <property type="entry name" value="DjlA_DnaK_co-chaperone"/>
</dbReference>
<keyword evidence="4" id="KW-1185">Reference proteome</keyword>
<keyword evidence="1" id="KW-1133">Transmembrane helix</keyword>
<reference evidence="3 4" key="1">
    <citation type="journal article" date="2024" name="Science">
        <title>Giant polyketide synthase enzymes in the biosynthesis of giant marine polyether toxins.</title>
        <authorList>
            <person name="Fallon T.R."/>
            <person name="Shende V.V."/>
            <person name="Wierzbicki I.H."/>
            <person name="Pendleton A.L."/>
            <person name="Watervoot N.F."/>
            <person name="Auber R.P."/>
            <person name="Gonzalez D.J."/>
            <person name="Wisecaver J.H."/>
            <person name="Moore B.S."/>
        </authorList>
    </citation>
    <scope>NUCLEOTIDE SEQUENCE [LARGE SCALE GENOMIC DNA]</scope>
    <source>
        <strain evidence="3 4">12B1</strain>
    </source>
</reference>
<dbReference type="InterPro" id="IPR036869">
    <property type="entry name" value="J_dom_sf"/>
</dbReference>
<accession>A0AB34K889</accession>
<feature type="transmembrane region" description="Helical" evidence="1">
    <location>
        <begin position="181"/>
        <end position="201"/>
    </location>
</feature>